<keyword evidence="1" id="KW-0732">Signal</keyword>
<comment type="caution">
    <text evidence="2">The sequence shown here is derived from an EMBL/GenBank/DDBJ whole genome shotgun (WGS) entry which is preliminary data.</text>
</comment>
<protein>
    <submittedName>
        <fullName evidence="2">Uncharacterized protein</fullName>
    </submittedName>
</protein>
<evidence type="ECO:0000313" key="2">
    <source>
        <dbReference type="EMBL" id="RZF32897.1"/>
    </source>
</evidence>
<dbReference type="AlphaFoldDB" id="A0A482WHA9"/>
<reference evidence="2 3" key="1">
    <citation type="journal article" date="2017" name="Gigascience">
        <title>Genome sequence of the small brown planthopper, Laodelphax striatellus.</title>
        <authorList>
            <person name="Zhu J."/>
            <person name="Jiang F."/>
            <person name="Wang X."/>
            <person name="Yang P."/>
            <person name="Bao Y."/>
            <person name="Zhao W."/>
            <person name="Wang W."/>
            <person name="Lu H."/>
            <person name="Wang Q."/>
            <person name="Cui N."/>
            <person name="Li J."/>
            <person name="Chen X."/>
            <person name="Luo L."/>
            <person name="Yu J."/>
            <person name="Kang L."/>
            <person name="Cui F."/>
        </authorList>
    </citation>
    <scope>NUCLEOTIDE SEQUENCE [LARGE SCALE GENOMIC DNA]</scope>
    <source>
        <strain evidence="2">Lst14</strain>
    </source>
</reference>
<evidence type="ECO:0000313" key="3">
    <source>
        <dbReference type="Proteomes" id="UP000291343"/>
    </source>
</evidence>
<dbReference type="EMBL" id="QKKF02035739">
    <property type="protein sequence ID" value="RZF32897.1"/>
    <property type="molecule type" value="Genomic_DNA"/>
</dbReference>
<feature type="chain" id="PRO_5019855264" evidence="1">
    <location>
        <begin position="38"/>
        <end position="99"/>
    </location>
</feature>
<accession>A0A482WHA9</accession>
<gene>
    <name evidence="2" type="ORF">LSTR_LSTR004288</name>
</gene>
<name>A0A482WHA9_LAOST</name>
<keyword evidence="3" id="KW-1185">Reference proteome</keyword>
<sequence>MLHDTVFRQSLIMKLNSLLVPILLFSIFLFAVGPSNASSAADDEAQMMAEMMEQLAEKAGPGRYERSFMYDRRWRPRNEHRNRWYGSWKKPRRSRKWYG</sequence>
<dbReference type="InParanoid" id="A0A482WHA9"/>
<proteinExistence type="predicted"/>
<dbReference type="Proteomes" id="UP000291343">
    <property type="component" value="Unassembled WGS sequence"/>
</dbReference>
<organism evidence="2 3">
    <name type="scientific">Laodelphax striatellus</name>
    <name type="common">Small brown planthopper</name>
    <name type="synonym">Delphax striatella</name>
    <dbReference type="NCBI Taxonomy" id="195883"/>
    <lineage>
        <taxon>Eukaryota</taxon>
        <taxon>Metazoa</taxon>
        <taxon>Ecdysozoa</taxon>
        <taxon>Arthropoda</taxon>
        <taxon>Hexapoda</taxon>
        <taxon>Insecta</taxon>
        <taxon>Pterygota</taxon>
        <taxon>Neoptera</taxon>
        <taxon>Paraneoptera</taxon>
        <taxon>Hemiptera</taxon>
        <taxon>Auchenorrhyncha</taxon>
        <taxon>Fulgoroidea</taxon>
        <taxon>Delphacidae</taxon>
        <taxon>Criomorphinae</taxon>
        <taxon>Laodelphax</taxon>
    </lineage>
</organism>
<feature type="signal peptide" evidence="1">
    <location>
        <begin position="1"/>
        <end position="37"/>
    </location>
</feature>
<evidence type="ECO:0000256" key="1">
    <source>
        <dbReference type="SAM" id="SignalP"/>
    </source>
</evidence>